<dbReference type="Proteomes" id="UP000680865">
    <property type="component" value="Unassembled WGS sequence"/>
</dbReference>
<accession>A0A919SSL7</accession>
<evidence type="ECO:0000313" key="2">
    <source>
        <dbReference type="EMBL" id="GIM76834.1"/>
    </source>
</evidence>
<dbReference type="InterPro" id="IPR004401">
    <property type="entry name" value="YbaB/EbfC"/>
</dbReference>
<dbReference type="SUPFAM" id="SSF82607">
    <property type="entry name" value="YbaB-like"/>
    <property type="match status" value="1"/>
</dbReference>
<evidence type="ECO:0008006" key="4">
    <source>
        <dbReference type="Google" id="ProtNLM"/>
    </source>
</evidence>
<keyword evidence="3" id="KW-1185">Reference proteome</keyword>
<gene>
    <name evidence="2" type="ORF">Aco04nite_52400</name>
</gene>
<dbReference type="Pfam" id="PF02575">
    <property type="entry name" value="YbaB_DNA_bd"/>
    <property type="match status" value="1"/>
</dbReference>
<evidence type="ECO:0000313" key="3">
    <source>
        <dbReference type="Proteomes" id="UP000680865"/>
    </source>
</evidence>
<dbReference type="AlphaFoldDB" id="A0A919SSL7"/>
<sequence>MVSVVVTLRLMPDVSDTQAFLDPDASREYLRSWQENVDRTATQAAIMSEQMGRLRVTARDRNGLAGVTIDSAGVLVDLELTDRIHHFEPATVARAVMSALREARTEAADRAHDIAVETMGPDSLSARTTADRMRDALEQPDDNRRADEDDPDGPRH</sequence>
<name>A0A919SSL7_9ACTN</name>
<feature type="compositionally biased region" description="Basic and acidic residues" evidence="1">
    <location>
        <begin position="129"/>
        <end position="156"/>
    </location>
</feature>
<comment type="caution">
    <text evidence="2">The sequence shown here is derived from an EMBL/GenBank/DDBJ whole genome shotgun (WGS) entry which is preliminary data.</text>
</comment>
<dbReference type="GO" id="GO:0003677">
    <property type="term" value="F:DNA binding"/>
    <property type="evidence" value="ECO:0007669"/>
    <property type="project" value="InterPro"/>
</dbReference>
<feature type="region of interest" description="Disordered" evidence="1">
    <location>
        <begin position="118"/>
        <end position="156"/>
    </location>
</feature>
<dbReference type="EMBL" id="BOQP01000028">
    <property type="protein sequence ID" value="GIM76834.1"/>
    <property type="molecule type" value="Genomic_DNA"/>
</dbReference>
<proteinExistence type="predicted"/>
<dbReference type="InterPro" id="IPR036894">
    <property type="entry name" value="YbaB-like_sf"/>
</dbReference>
<protein>
    <recommendedName>
        <fullName evidence="4">YbaB/EbfC DNA-binding family protein</fullName>
    </recommendedName>
</protein>
<reference evidence="2" key="1">
    <citation type="submission" date="2021-03" db="EMBL/GenBank/DDBJ databases">
        <title>Whole genome shotgun sequence of Actinoplanes consettensis NBRC 14913.</title>
        <authorList>
            <person name="Komaki H."/>
            <person name="Tamura T."/>
        </authorList>
    </citation>
    <scope>NUCLEOTIDE SEQUENCE</scope>
    <source>
        <strain evidence="2">NBRC 14913</strain>
    </source>
</reference>
<organism evidence="2 3">
    <name type="scientific">Winogradskya consettensis</name>
    <dbReference type="NCBI Taxonomy" id="113560"/>
    <lineage>
        <taxon>Bacteria</taxon>
        <taxon>Bacillati</taxon>
        <taxon>Actinomycetota</taxon>
        <taxon>Actinomycetes</taxon>
        <taxon>Micromonosporales</taxon>
        <taxon>Micromonosporaceae</taxon>
        <taxon>Winogradskya</taxon>
    </lineage>
</organism>
<evidence type="ECO:0000256" key="1">
    <source>
        <dbReference type="SAM" id="MobiDB-lite"/>
    </source>
</evidence>
<dbReference type="Gene3D" id="3.30.1310.10">
    <property type="entry name" value="Nucleoid-associated protein YbaB-like domain"/>
    <property type="match status" value="1"/>
</dbReference>